<dbReference type="RefSeq" id="XP_049124884.1">
    <property type="nucleotide sequence ID" value="XM_049268927.1"/>
</dbReference>
<dbReference type="EMBL" id="BQXU01000005">
    <property type="protein sequence ID" value="GKT42534.1"/>
    <property type="molecule type" value="Genomic_DNA"/>
</dbReference>
<evidence type="ECO:0000313" key="1">
    <source>
        <dbReference type="EMBL" id="GKT42534.1"/>
    </source>
</evidence>
<dbReference type="GeneID" id="73323517"/>
<evidence type="ECO:0000313" key="2">
    <source>
        <dbReference type="Proteomes" id="UP001055115"/>
    </source>
</evidence>
<dbReference type="AlphaFoldDB" id="A0AA37L8C6"/>
<dbReference type="Proteomes" id="UP001055115">
    <property type="component" value="Unassembled WGS sequence"/>
</dbReference>
<reference evidence="1 2" key="1">
    <citation type="submission" date="2022-03" db="EMBL/GenBank/DDBJ databases">
        <title>Genome data of Colletotrichum spp.</title>
        <authorList>
            <person name="Utami Y.D."/>
            <person name="Hiruma K."/>
        </authorList>
    </citation>
    <scope>NUCLEOTIDE SEQUENCE [LARGE SCALE GENOMIC DNA]</scope>
    <source>
        <strain evidence="1 2">MAFF 239500</strain>
    </source>
</reference>
<accession>A0AA37L8C6</accession>
<name>A0AA37L8C6_9PEZI</name>
<protein>
    <submittedName>
        <fullName evidence="1">Uncharacterized protein</fullName>
    </submittedName>
</protein>
<gene>
    <name evidence="1" type="ORF">ColSpa_02715</name>
</gene>
<proteinExistence type="predicted"/>
<sequence length="62" mass="7038">MVDGLEALSLKLFSELLGRSQEEILVELALVRNELKNSTFHAMFDIYVVYGQKPLEAKSESH</sequence>
<comment type="caution">
    <text evidence="1">The sequence shown here is derived from an EMBL/GenBank/DDBJ whole genome shotgun (WGS) entry which is preliminary data.</text>
</comment>
<keyword evidence="2" id="KW-1185">Reference proteome</keyword>
<organism evidence="1 2">
    <name type="scientific">Colletotrichum spaethianum</name>
    <dbReference type="NCBI Taxonomy" id="700344"/>
    <lineage>
        <taxon>Eukaryota</taxon>
        <taxon>Fungi</taxon>
        <taxon>Dikarya</taxon>
        <taxon>Ascomycota</taxon>
        <taxon>Pezizomycotina</taxon>
        <taxon>Sordariomycetes</taxon>
        <taxon>Hypocreomycetidae</taxon>
        <taxon>Glomerellales</taxon>
        <taxon>Glomerellaceae</taxon>
        <taxon>Colletotrichum</taxon>
        <taxon>Colletotrichum spaethianum species complex</taxon>
    </lineage>
</organism>